<sequence length="202" mass="22876">MNLTAWENQAISAATAGAWEKAIDLNQKILQVNAKNVSALNRLARAFLENCQIDKARQTYQRVLKVDQYNPIASKNLKRLTGKKQLSSRSKTKKPVLATAFLEEPRKTKLIRVVRLTSAQGLAEVESGDEVKLILKKRFVGVVSQQDIHLGCLPEDISQRLIVFINGGNHYRAFVKTVERNSLEVMVKETRRSKKFKNQPSF</sequence>
<dbReference type="SUPFAM" id="SSF48452">
    <property type="entry name" value="TPR-like"/>
    <property type="match status" value="1"/>
</dbReference>
<dbReference type="PROSITE" id="PS50005">
    <property type="entry name" value="TPR"/>
    <property type="match status" value="1"/>
</dbReference>
<proteinExistence type="predicted"/>
<evidence type="ECO:0000313" key="2">
    <source>
        <dbReference type="EMBL" id="PJE69872.1"/>
    </source>
</evidence>
<dbReference type="InterPro" id="IPR019734">
    <property type="entry name" value="TPR_rpt"/>
</dbReference>
<name>A0A2M8L6M0_9BACT</name>
<dbReference type="InterPro" id="IPR011990">
    <property type="entry name" value="TPR-like_helical_dom_sf"/>
</dbReference>
<dbReference type="Pfam" id="PF14559">
    <property type="entry name" value="TPR_19"/>
    <property type="match status" value="1"/>
</dbReference>
<dbReference type="Gene3D" id="1.25.40.10">
    <property type="entry name" value="Tetratricopeptide repeat domain"/>
    <property type="match status" value="1"/>
</dbReference>
<dbReference type="AlphaFoldDB" id="A0A2M8L6M0"/>
<protein>
    <submittedName>
        <fullName evidence="2">Uncharacterized protein</fullName>
    </submittedName>
</protein>
<accession>A0A2M8L6M0</accession>
<evidence type="ECO:0000256" key="1">
    <source>
        <dbReference type="PROSITE-ProRule" id="PRU00339"/>
    </source>
</evidence>
<feature type="repeat" description="TPR" evidence="1">
    <location>
        <begin position="37"/>
        <end position="70"/>
    </location>
</feature>
<reference evidence="3" key="1">
    <citation type="submission" date="2017-09" db="EMBL/GenBank/DDBJ databases">
        <title>Depth-based differentiation of microbial function through sediment-hosted aquifers and enrichment of novel symbionts in the deep terrestrial subsurface.</title>
        <authorList>
            <person name="Probst A.J."/>
            <person name="Ladd B."/>
            <person name="Jarett J.K."/>
            <person name="Geller-Mcgrath D.E."/>
            <person name="Sieber C.M.K."/>
            <person name="Emerson J.B."/>
            <person name="Anantharaman K."/>
            <person name="Thomas B.C."/>
            <person name="Malmstrom R."/>
            <person name="Stieglmeier M."/>
            <person name="Klingl A."/>
            <person name="Woyke T."/>
            <person name="Ryan C.M."/>
            <person name="Banfield J.F."/>
        </authorList>
    </citation>
    <scope>NUCLEOTIDE SEQUENCE [LARGE SCALE GENOMIC DNA]</scope>
</reference>
<evidence type="ECO:0000313" key="3">
    <source>
        <dbReference type="Proteomes" id="UP000231579"/>
    </source>
</evidence>
<keyword evidence="1" id="KW-0802">TPR repeat</keyword>
<comment type="caution">
    <text evidence="2">The sequence shown here is derived from an EMBL/GenBank/DDBJ whole genome shotgun (WGS) entry which is preliminary data.</text>
</comment>
<organism evidence="2 3">
    <name type="scientific">Candidatus Shapirobacteria bacterium CG10_big_fil_rev_8_21_14_0_10_48_15</name>
    <dbReference type="NCBI Taxonomy" id="1974484"/>
    <lineage>
        <taxon>Bacteria</taxon>
        <taxon>Candidatus Shapironibacteriota</taxon>
    </lineage>
</organism>
<dbReference type="SMART" id="SM00028">
    <property type="entry name" value="TPR"/>
    <property type="match status" value="2"/>
</dbReference>
<dbReference type="EMBL" id="PFEM01000037">
    <property type="protein sequence ID" value="PJE69872.1"/>
    <property type="molecule type" value="Genomic_DNA"/>
</dbReference>
<dbReference type="Proteomes" id="UP000231579">
    <property type="component" value="Unassembled WGS sequence"/>
</dbReference>
<gene>
    <name evidence="2" type="ORF">COU97_02725</name>
</gene>